<proteinExistence type="inferred from homology"/>
<dbReference type="GO" id="GO:0022857">
    <property type="term" value="F:transmembrane transporter activity"/>
    <property type="evidence" value="ECO:0007669"/>
    <property type="project" value="InterPro"/>
</dbReference>
<dbReference type="Gene3D" id="2.40.50.100">
    <property type="match status" value="1"/>
</dbReference>
<dbReference type="Gene3D" id="1.10.287.470">
    <property type="entry name" value="Helix hairpin bin"/>
    <property type="match status" value="1"/>
</dbReference>
<dbReference type="InterPro" id="IPR058626">
    <property type="entry name" value="MdtA-like_b-barrel"/>
</dbReference>
<dbReference type="PROSITE" id="PS51257">
    <property type="entry name" value="PROKAR_LIPOPROTEIN"/>
    <property type="match status" value="1"/>
</dbReference>
<evidence type="ECO:0000313" key="9">
    <source>
        <dbReference type="Proteomes" id="UP000186551"/>
    </source>
</evidence>
<dbReference type="GO" id="GO:0005886">
    <property type="term" value="C:plasma membrane"/>
    <property type="evidence" value="ECO:0007669"/>
    <property type="project" value="TreeGrafter"/>
</dbReference>
<dbReference type="NCBIfam" id="TIGR01730">
    <property type="entry name" value="RND_mfp"/>
    <property type="match status" value="1"/>
</dbReference>
<keyword evidence="2" id="KW-0175">Coiled coil</keyword>
<dbReference type="Pfam" id="PF25876">
    <property type="entry name" value="HH_MFP_RND"/>
    <property type="match status" value="1"/>
</dbReference>
<dbReference type="GO" id="GO:0046677">
    <property type="term" value="P:response to antibiotic"/>
    <property type="evidence" value="ECO:0007669"/>
    <property type="project" value="TreeGrafter"/>
</dbReference>
<name>A0A1Q5PH91_9BACT</name>
<dbReference type="Pfam" id="PF25944">
    <property type="entry name" value="Beta-barrel_RND"/>
    <property type="match status" value="1"/>
</dbReference>
<dbReference type="Pfam" id="PF25989">
    <property type="entry name" value="YknX_C"/>
    <property type="match status" value="1"/>
</dbReference>
<evidence type="ECO:0000259" key="5">
    <source>
        <dbReference type="Pfam" id="PF25917"/>
    </source>
</evidence>
<dbReference type="EMBL" id="LVWA01000003">
    <property type="protein sequence ID" value="OKL41502.1"/>
    <property type="molecule type" value="Genomic_DNA"/>
</dbReference>
<comment type="caution">
    <text evidence="8">The sequence shown here is derived from an EMBL/GenBank/DDBJ whole genome shotgun (WGS) entry which is preliminary data.</text>
</comment>
<dbReference type="OrthoDB" id="9801814at2"/>
<sequence>MKRKYVWLAAAVISPTILMSCGGDKAGQQQMNPAAMAVPVNTIKVSEQSVTGKDTYPGTVTALQEVQLRPQVSGYITDIYVQDGQRVKRGQKLYEIDRSKYQASYQQARANLASAEANLARVQKDLERYERLAERDAIAKQQLDYARTEVQTAKAQVASAQAQVRSVSTDLGYSVINAPFDGNIGISQVRVGAQVSPGQPLLNTISSTDPIAVDIVINEQEIGRFNRMQQGNQPDSLFTITLNNGEQYPHNGKLLAIDRAIGRQSGTTTVRVQFPNPDEQLIPGMTVSLNVLNQDIGDQLVIPHKAVTEQLGEFYVYVVQGDSVVQQNVQLGTRFKSSIVVREGLKEGQQIVTEGVQRLRQGAKVQVGEPQQQPQASSQK</sequence>
<dbReference type="STRING" id="1797110.A3841_10650"/>
<feature type="domain" description="YknX-like C-terminal permuted SH3-like" evidence="7">
    <location>
        <begin position="300"/>
        <end position="367"/>
    </location>
</feature>
<feature type="domain" description="Multidrug resistance protein MdtA-like alpha-helical hairpin" evidence="4">
    <location>
        <begin position="105"/>
        <end position="174"/>
    </location>
</feature>
<evidence type="ECO:0000313" key="8">
    <source>
        <dbReference type="EMBL" id="OKL41502.1"/>
    </source>
</evidence>
<reference evidence="8 9" key="1">
    <citation type="submission" date="2016-03" db="EMBL/GenBank/DDBJ databases">
        <title>Genome sequence of Pontibacter sp. nov., of the family cytophagaceae, isolated from marine sediment of the Yellow Sea, China.</title>
        <authorList>
            <person name="Zhang G."/>
            <person name="Zhang R."/>
        </authorList>
    </citation>
    <scope>NUCLEOTIDE SEQUENCE [LARGE SCALE GENOMIC DNA]</scope>
    <source>
        <strain evidence="8 9">S10-8</strain>
    </source>
</reference>
<dbReference type="InterPro" id="IPR006143">
    <property type="entry name" value="RND_pump_MFP"/>
</dbReference>
<dbReference type="RefSeq" id="WP_073850914.1">
    <property type="nucleotide sequence ID" value="NZ_LVWA01000003.1"/>
</dbReference>
<dbReference type="GO" id="GO:0030313">
    <property type="term" value="C:cell envelope"/>
    <property type="evidence" value="ECO:0007669"/>
    <property type="project" value="UniProtKB-SubCell"/>
</dbReference>
<evidence type="ECO:0000256" key="1">
    <source>
        <dbReference type="ARBA" id="ARBA00009477"/>
    </source>
</evidence>
<evidence type="ECO:0000256" key="2">
    <source>
        <dbReference type="SAM" id="Coils"/>
    </source>
</evidence>
<feature type="signal peptide" evidence="3">
    <location>
        <begin position="1"/>
        <end position="20"/>
    </location>
</feature>
<feature type="chain" id="PRO_5013338842" evidence="3">
    <location>
        <begin position="21"/>
        <end position="380"/>
    </location>
</feature>
<keyword evidence="9" id="KW-1185">Reference proteome</keyword>
<feature type="coiled-coil region" evidence="2">
    <location>
        <begin position="98"/>
        <end position="163"/>
    </location>
</feature>
<keyword evidence="3" id="KW-0732">Signal</keyword>
<accession>A0A1Q5PH91</accession>
<feature type="domain" description="Multidrug resistance protein MdtA-like barrel-sandwich hybrid" evidence="5">
    <location>
        <begin position="65"/>
        <end position="202"/>
    </location>
</feature>
<dbReference type="AlphaFoldDB" id="A0A1Q5PH91"/>
<comment type="similarity">
    <text evidence="1">Belongs to the membrane fusion protein (MFP) (TC 8.A.1) family.</text>
</comment>
<dbReference type="InterPro" id="IPR058637">
    <property type="entry name" value="YknX-like_C"/>
</dbReference>
<protein>
    <submittedName>
        <fullName evidence="8">Efflux transporter periplasmic adaptor subunit</fullName>
    </submittedName>
</protein>
<dbReference type="Gene3D" id="2.40.420.20">
    <property type="match status" value="1"/>
</dbReference>
<dbReference type="InterPro" id="IPR058625">
    <property type="entry name" value="MdtA-like_BSH"/>
</dbReference>
<dbReference type="InterPro" id="IPR058624">
    <property type="entry name" value="MdtA-like_HH"/>
</dbReference>
<feature type="domain" description="Multidrug resistance protein MdtA-like beta-barrel" evidence="6">
    <location>
        <begin position="210"/>
        <end position="291"/>
    </location>
</feature>
<evidence type="ECO:0000256" key="3">
    <source>
        <dbReference type="SAM" id="SignalP"/>
    </source>
</evidence>
<dbReference type="Gene3D" id="2.40.30.170">
    <property type="match status" value="1"/>
</dbReference>
<gene>
    <name evidence="8" type="ORF">A3841_10650</name>
</gene>
<dbReference type="Proteomes" id="UP000186551">
    <property type="component" value="Unassembled WGS sequence"/>
</dbReference>
<evidence type="ECO:0000259" key="4">
    <source>
        <dbReference type="Pfam" id="PF25876"/>
    </source>
</evidence>
<evidence type="ECO:0000259" key="7">
    <source>
        <dbReference type="Pfam" id="PF25989"/>
    </source>
</evidence>
<dbReference type="PANTHER" id="PTHR30158">
    <property type="entry name" value="ACRA/E-RELATED COMPONENT OF DRUG EFFLUX TRANSPORTER"/>
    <property type="match status" value="1"/>
</dbReference>
<dbReference type="SUPFAM" id="SSF111369">
    <property type="entry name" value="HlyD-like secretion proteins"/>
    <property type="match status" value="1"/>
</dbReference>
<evidence type="ECO:0000259" key="6">
    <source>
        <dbReference type="Pfam" id="PF25944"/>
    </source>
</evidence>
<dbReference type="Pfam" id="PF25917">
    <property type="entry name" value="BSH_RND"/>
    <property type="match status" value="1"/>
</dbReference>
<organism evidence="8 9">
    <name type="scientific">Pontibacter flavimaris</name>
    <dbReference type="NCBI Taxonomy" id="1797110"/>
    <lineage>
        <taxon>Bacteria</taxon>
        <taxon>Pseudomonadati</taxon>
        <taxon>Bacteroidota</taxon>
        <taxon>Cytophagia</taxon>
        <taxon>Cytophagales</taxon>
        <taxon>Hymenobacteraceae</taxon>
        <taxon>Pontibacter</taxon>
    </lineage>
</organism>